<dbReference type="Proteomes" id="UP001642464">
    <property type="component" value="Unassembled WGS sequence"/>
</dbReference>
<name>A0ABP0R055_9DINO</name>
<organism evidence="1 2">
    <name type="scientific">Durusdinium trenchii</name>
    <dbReference type="NCBI Taxonomy" id="1381693"/>
    <lineage>
        <taxon>Eukaryota</taxon>
        <taxon>Sar</taxon>
        <taxon>Alveolata</taxon>
        <taxon>Dinophyceae</taxon>
        <taxon>Suessiales</taxon>
        <taxon>Symbiodiniaceae</taxon>
        <taxon>Durusdinium</taxon>
    </lineage>
</organism>
<keyword evidence="2" id="KW-1185">Reference proteome</keyword>
<dbReference type="EMBL" id="CAXAMM010040482">
    <property type="protein sequence ID" value="CAK9093500.1"/>
    <property type="molecule type" value="Genomic_DNA"/>
</dbReference>
<feature type="non-terminal residue" evidence="1">
    <location>
        <position position="208"/>
    </location>
</feature>
<feature type="non-terminal residue" evidence="1">
    <location>
        <position position="1"/>
    </location>
</feature>
<accession>A0ABP0R055</accession>
<reference evidence="1 2" key="1">
    <citation type="submission" date="2024-02" db="EMBL/GenBank/DDBJ databases">
        <authorList>
            <person name="Chen Y."/>
            <person name="Shah S."/>
            <person name="Dougan E. K."/>
            <person name="Thang M."/>
            <person name="Chan C."/>
        </authorList>
    </citation>
    <scope>NUCLEOTIDE SEQUENCE [LARGE SCALE GENOMIC DNA]</scope>
</reference>
<sequence>LSLPVERSDGNVQWHSGECNVQANPAHHFNFGKVFSTANDDVKRVALEATWEQLYSGEFKSELGVQLKTTSLHSACLGDFLAFCLSHGALESSGRLVALSFKIIMQVGLHLDEHQLRYLRPLDGPVPVVPMVKRKRRAPAVEAVSGEEVTDARLQCLALWKECFHLLQPADGRTLCVFSDGGEVAGAKIDVYVAYSPQQNRVMALPCQ</sequence>
<evidence type="ECO:0000313" key="2">
    <source>
        <dbReference type="Proteomes" id="UP001642464"/>
    </source>
</evidence>
<proteinExistence type="predicted"/>
<gene>
    <name evidence="1" type="ORF">SCF082_LOCUS43991</name>
</gene>
<evidence type="ECO:0000313" key="1">
    <source>
        <dbReference type="EMBL" id="CAK9093500.1"/>
    </source>
</evidence>
<protein>
    <submittedName>
        <fullName evidence="1">Uncharacterized protein</fullName>
    </submittedName>
</protein>
<comment type="caution">
    <text evidence="1">The sequence shown here is derived from an EMBL/GenBank/DDBJ whole genome shotgun (WGS) entry which is preliminary data.</text>
</comment>